<dbReference type="GO" id="GO:0005942">
    <property type="term" value="C:phosphatidylinositol 3-kinase complex"/>
    <property type="evidence" value="ECO:0007669"/>
    <property type="project" value="TreeGrafter"/>
</dbReference>
<sequence>MLTVMCPNCRHRFPAPGCCNPTMPVAAPSSCGLHQVDCGNYYGGGLLVPRGYTNGGGCIINAPTIIHGPAIIQSQPAVAERVQRHQDTRDAECHITTTCEMTGGSVTITTPSIQSGGCLIQSTDSGVLVQAPRIEVRPKLSGGGCLVQTQFSTDESDPGNLLNDEDIVTGCGSFGPAGIFQNPHPMLCVPPSGCQELPGTRRSSSPRKDQERLSDADRNLVHGCCRGFNGCHRSSGVYDQQAHSGRCNSFQEQIPCSPGAGSAVGNHQHGCCTQPHKQSQLYSGRSSLEETTSGAVIQVNATVQLPPNVGQCTVNITATTTAANCTNPTSNATTRSRNNFNGGGLVQPAEVGTAAPTERRDGAPTTPVSWLMPCPWGFDNYHLDKDLLVRLSDARRLLQCSGWYHEGLSWQQSEALLREAPVGRWLLRDSSDSRFTFAVSVQTSRGPTSVRVHYFLGHFRLDAEPRLALAMPHFDCPIKMLEYYVDYSKRMDEKREVWVDHSGQLYSQIYFAKPLVKEVRSLSHLARLAVNRAKIPTDDLPPLIRNYLAEYPYAL</sequence>
<evidence type="ECO:0000313" key="8">
    <source>
        <dbReference type="Proteomes" id="UP000694920"/>
    </source>
</evidence>
<evidence type="ECO:0000256" key="3">
    <source>
        <dbReference type="ARBA" id="ARBA00022786"/>
    </source>
</evidence>
<dbReference type="GO" id="GO:0046935">
    <property type="term" value="F:1-phosphatidylinositol-3-kinase regulator activity"/>
    <property type="evidence" value="ECO:0007669"/>
    <property type="project" value="TreeGrafter"/>
</dbReference>
<dbReference type="InterPro" id="IPR036860">
    <property type="entry name" value="SH2_dom_sf"/>
</dbReference>
<name>A0AAJ7RDS3_CEPCN</name>
<dbReference type="Pfam" id="PF00017">
    <property type="entry name" value="SH2"/>
    <property type="match status" value="1"/>
</dbReference>
<dbReference type="Proteomes" id="UP000694920">
    <property type="component" value="Unplaced"/>
</dbReference>
<dbReference type="RefSeq" id="XP_015590673.1">
    <property type="nucleotide sequence ID" value="XM_015735187.2"/>
</dbReference>
<dbReference type="KEGG" id="ccin:107265591"/>
<evidence type="ECO:0000313" key="10">
    <source>
        <dbReference type="RefSeq" id="XP_015590673.1"/>
    </source>
</evidence>
<dbReference type="GeneID" id="107265591"/>
<keyword evidence="1" id="KW-0341">Growth regulation</keyword>
<evidence type="ECO:0000256" key="4">
    <source>
        <dbReference type="ARBA" id="ARBA00022999"/>
    </source>
</evidence>
<dbReference type="AlphaFoldDB" id="A0AAJ7RDS3"/>
<dbReference type="GO" id="GO:0009968">
    <property type="term" value="P:negative regulation of signal transduction"/>
    <property type="evidence" value="ECO:0007669"/>
    <property type="project" value="UniProtKB-KW"/>
</dbReference>
<dbReference type="SUPFAM" id="SSF158235">
    <property type="entry name" value="SOCS box-like"/>
    <property type="match status" value="1"/>
</dbReference>
<evidence type="ECO:0000256" key="1">
    <source>
        <dbReference type="ARBA" id="ARBA00022604"/>
    </source>
</evidence>
<evidence type="ECO:0000256" key="5">
    <source>
        <dbReference type="PROSITE-ProRule" id="PRU00191"/>
    </source>
</evidence>
<keyword evidence="8" id="KW-1185">Reference proteome</keyword>
<keyword evidence="3" id="KW-0833">Ubl conjugation pathway</keyword>
<feature type="domain" description="SH2" evidence="7">
    <location>
        <begin position="403"/>
        <end position="515"/>
    </location>
</feature>
<dbReference type="PANTHER" id="PTHR10155">
    <property type="entry name" value="PHOSPHATIDYLINOSITOL 3-KINASE REGULATORY SUBUNIT"/>
    <property type="match status" value="1"/>
</dbReference>
<evidence type="ECO:0000313" key="11">
    <source>
        <dbReference type="RefSeq" id="XP_024938671.1"/>
    </source>
</evidence>
<dbReference type="SMART" id="SM00252">
    <property type="entry name" value="SH2"/>
    <property type="match status" value="1"/>
</dbReference>
<keyword evidence="2" id="KW-0734">Signal transduction inhibitor</keyword>
<accession>A0AAJ7RDS3</accession>
<feature type="region of interest" description="Disordered" evidence="6">
    <location>
        <begin position="192"/>
        <end position="214"/>
    </location>
</feature>
<dbReference type="GO" id="GO:0035556">
    <property type="term" value="P:intracellular signal transduction"/>
    <property type="evidence" value="ECO:0007669"/>
    <property type="project" value="InterPro"/>
</dbReference>
<keyword evidence="4 5" id="KW-0727">SH2 domain</keyword>
<dbReference type="SUPFAM" id="SSF55550">
    <property type="entry name" value="SH2 domain"/>
    <property type="match status" value="1"/>
</dbReference>
<dbReference type="RefSeq" id="XP_024938672.1">
    <property type="nucleotide sequence ID" value="XM_025082904.1"/>
</dbReference>
<dbReference type="InterPro" id="IPR036036">
    <property type="entry name" value="SOCS_box-like_dom_sf"/>
</dbReference>
<dbReference type="RefSeq" id="XP_024938671.1">
    <property type="nucleotide sequence ID" value="XM_025082903.1"/>
</dbReference>
<evidence type="ECO:0000256" key="6">
    <source>
        <dbReference type="SAM" id="MobiDB-lite"/>
    </source>
</evidence>
<dbReference type="Gene3D" id="3.30.505.10">
    <property type="entry name" value="SH2 domain"/>
    <property type="match status" value="1"/>
</dbReference>
<evidence type="ECO:0000256" key="2">
    <source>
        <dbReference type="ARBA" id="ARBA00022700"/>
    </source>
</evidence>
<evidence type="ECO:0000259" key="7">
    <source>
        <dbReference type="PROSITE" id="PS50001"/>
    </source>
</evidence>
<proteinExistence type="predicted"/>
<dbReference type="InterPro" id="IPR001496">
    <property type="entry name" value="SOCS_box"/>
</dbReference>
<dbReference type="CDD" id="cd09923">
    <property type="entry name" value="SH2_SOCS_family"/>
    <property type="match status" value="1"/>
</dbReference>
<protein>
    <submittedName>
        <fullName evidence="9 10">Uncharacterized protein LOC107265591</fullName>
    </submittedName>
</protein>
<dbReference type="GO" id="GO:0046854">
    <property type="term" value="P:phosphatidylinositol phosphate biosynthetic process"/>
    <property type="evidence" value="ECO:0007669"/>
    <property type="project" value="TreeGrafter"/>
</dbReference>
<organism evidence="8 12">
    <name type="scientific">Cephus cinctus</name>
    <name type="common">Wheat stem sawfly</name>
    <dbReference type="NCBI Taxonomy" id="211228"/>
    <lineage>
        <taxon>Eukaryota</taxon>
        <taxon>Metazoa</taxon>
        <taxon>Ecdysozoa</taxon>
        <taxon>Arthropoda</taxon>
        <taxon>Hexapoda</taxon>
        <taxon>Insecta</taxon>
        <taxon>Pterygota</taxon>
        <taxon>Neoptera</taxon>
        <taxon>Endopterygota</taxon>
        <taxon>Hymenoptera</taxon>
        <taxon>Cephoidea</taxon>
        <taxon>Cephidae</taxon>
        <taxon>Cephus</taxon>
    </lineage>
</organism>
<dbReference type="PANTHER" id="PTHR10155:SF16">
    <property type="entry name" value="SUPPRESSOR OF CYTOKINE SIGNALING 2"/>
    <property type="match status" value="1"/>
</dbReference>
<dbReference type="RefSeq" id="XP_015590672.1">
    <property type="nucleotide sequence ID" value="XM_015735186.2"/>
</dbReference>
<gene>
    <name evidence="9 10 11 12" type="primary">LOC107265591</name>
</gene>
<reference evidence="9 10" key="1">
    <citation type="submission" date="2025-04" db="UniProtKB">
        <authorList>
            <consortium name="RefSeq"/>
        </authorList>
    </citation>
    <scope>IDENTIFICATION</scope>
</reference>
<evidence type="ECO:0000313" key="9">
    <source>
        <dbReference type="RefSeq" id="XP_015590672.1"/>
    </source>
</evidence>
<dbReference type="PROSITE" id="PS50001">
    <property type="entry name" value="SH2"/>
    <property type="match status" value="1"/>
</dbReference>
<dbReference type="SMART" id="SM00969">
    <property type="entry name" value="SOCS_box"/>
    <property type="match status" value="1"/>
</dbReference>
<evidence type="ECO:0000313" key="12">
    <source>
        <dbReference type="RefSeq" id="XP_024938672.1"/>
    </source>
</evidence>
<dbReference type="InterPro" id="IPR000980">
    <property type="entry name" value="SH2"/>
</dbReference>